<dbReference type="PANTHER" id="PTHR27001:SF931">
    <property type="entry name" value="OS11G0664100 PROTEIN"/>
    <property type="match status" value="1"/>
</dbReference>
<feature type="region of interest" description="Disordered" evidence="3">
    <location>
        <begin position="48"/>
        <end position="67"/>
    </location>
</feature>
<protein>
    <recommendedName>
        <fullName evidence="4">Protein kinase domain-containing protein</fullName>
    </recommendedName>
</protein>
<feature type="compositionally biased region" description="Low complexity" evidence="3">
    <location>
        <begin position="49"/>
        <end position="59"/>
    </location>
</feature>
<comment type="caution">
    <text evidence="5">The sequence shown here is derived from an EMBL/GenBank/DDBJ whole genome shotgun (WGS) entry which is preliminary data.</text>
</comment>
<dbReference type="Gene3D" id="1.10.510.10">
    <property type="entry name" value="Transferase(Phosphotransferase) domain 1"/>
    <property type="match status" value="1"/>
</dbReference>
<dbReference type="GO" id="GO:0004672">
    <property type="term" value="F:protein kinase activity"/>
    <property type="evidence" value="ECO:0007669"/>
    <property type="project" value="InterPro"/>
</dbReference>
<dbReference type="SUPFAM" id="SSF56112">
    <property type="entry name" value="Protein kinase-like (PK-like)"/>
    <property type="match status" value="1"/>
</dbReference>
<dbReference type="InterPro" id="IPR000719">
    <property type="entry name" value="Prot_kinase_dom"/>
</dbReference>
<reference evidence="5" key="1">
    <citation type="submission" date="2021-11" db="EMBL/GenBank/DDBJ databases">
        <authorList>
            <consortium name="Genoscope - CEA"/>
            <person name="William W."/>
        </authorList>
    </citation>
    <scope>NUCLEOTIDE SEQUENCE</scope>
</reference>
<dbReference type="PROSITE" id="PS50011">
    <property type="entry name" value="PROTEIN_KINASE_DOM"/>
    <property type="match status" value="1"/>
</dbReference>
<evidence type="ECO:0000313" key="5">
    <source>
        <dbReference type="EMBL" id="CAH0372407.1"/>
    </source>
</evidence>
<name>A0A8J2SR29_9STRA</name>
<dbReference type="GO" id="GO:0005886">
    <property type="term" value="C:plasma membrane"/>
    <property type="evidence" value="ECO:0007669"/>
    <property type="project" value="TreeGrafter"/>
</dbReference>
<evidence type="ECO:0000259" key="4">
    <source>
        <dbReference type="PROSITE" id="PS50011"/>
    </source>
</evidence>
<feature type="region of interest" description="Disordered" evidence="3">
    <location>
        <begin position="1"/>
        <end position="43"/>
    </location>
</feature>
<dbReference type="Proteomes" id="UP000789595">
    <property type="component" value="Unassembled WGS sequence"/>
</dbReference>
<dbReference type="Gene3D" id="2.30.30.140">
    <property type="match status" value="1"/>
</dbReference>
<dbReference type="OrthoDB" id="161570at2759"/>
<dbReference type="PANTHER" id="PTHR27001">
    <property type="entry name" value="OS01G0253100 PROTEIN"/>
    <property type="match status" value="1"/>
</dbReference>
<dbReference type="EMBL" id="CAKKNE010000003">
    <property type="protein sequence ID" value="CAH0372407.1"/>
    <property type="molecule type" value="Genomic_DNA"/>
</dbReference>
<gene>
    <name evidence="5" type="ORF">PECAL_3P24000</name>
</gene>
<evidence type="ECO:0000256" key="1">
    <source>
        <dbReference type="ARBA" id="ARBA00022741"/>
    </source>
</evidence>
<proteinExistence type="predicted"/>
<feature type="compositionally biased region" description="Low complexity" evidence="3">
    <location>
        <begin position="1"/>
        <end position="22"/>
    </location>
</feature>
<sequence>MRNGKSYKAAAAPARKSSPKGPWRSVNPARKAAWPQLGPETSAWRALDAAAPPAAAPPARGTQTDARPGPEVVARADLAAAADGFAHPLAADVWRGRWRGRDVAVRRARDVDGFRRDVDALLRVRHRHVNPLLAFSLAPGAPLLAAPYLPGGSVAAALAAAEAAAALAAGARVRALADAGRGLAHLHGVHVCAGDVAAPTILLDADARARLCLGGAGRCRVVDGSCPILAAAAPRRGYGPPDPPPPSPAALRAADVYALGVVALELLTGRAAFDEGAEPRRLARRARFVPDRRCAWSTRAADALAAVAGRCLAAATPSAASVSDELDRAAADVVDGHGDAVSALLEGLHLSHLRPKFAEEDVRDLATCALLESDELERLGLDADAAARFAAAAIARAPPLAAPAGLLDAVAARRAATAALPRCRRAAWLATLAAGSAVDARDSEGRWFDGVVTAAEADRVRVHFRGWQDTWDVWIETRDELRLQPPFARTDDWRASLAAGDACEVRDAKGPMWFQGRVVGTTEEAVAVRTSTGVVYDVARASERLCRIGTHGARGRTPARPVST</sequence>
<evidence type="ECO:0000256" key="2">
    <source>
        <dbReference type="ARBA" id="ARBA00022840"/>
    </source>
</evidence>
<dbReference type="GO" id="GO:0005524">
    <property type="term" value="F:ATP binding"/>
    <property type="evidence" value="ECO:0007669"/>
    <property type="project" value="UniProtKB-KW"/>
</dbReference>
<organism evidence="5 6">
    <name type="scientific">Pelagomonas calceolata</name>
    <dbReference type="NCBI Taxonomy" id="35677"/>
    <lineage>
        <taxon>Eukaryota</taxon>
        <taxon>Sar</taxon>
        <taxon>Stramenopiles</taxon>
        <taxon>Ochrophyta</taxon>
        <taxon>Pelagophyceae</taxon>
        <taxon>Pelagomonadales</taxon>
        <taxon>Pelagomonadaceae</taxon>
        <taxon>Pelagomonas</taxon>
    </lineage>
</organism>
<dbReference type="InterPro" id="IPR011009">
    <property type="entry name" value="Kinase-like_dom_sf"/>
</dbReference>
<accession>A0A8J2SR29</accession>
<dbReference type="InterPro" id="IPR001245">
    <property type="entry name" value="Ser-Thr/Tyr_kinase_cat_dom"/>
</dbReference>
<keyword evidence="2" id="KW-0067">ATP-binding</keyword>
<dbReference type="Pfam" id="PF07714">
    <property type="entry name" value="PK_Tyr_Ser-Thr"/>
    <property type="match status" value="1"/>
</dbReference>
<keyword evidence="1" id="KW-0547">Nucleotide-binding</keyword>
<evidence type="ECO:0000256" key="3">
    <source>
        <dbReference type="SAM" id="MobiDB-lite"/>
    </source>
</evidence>
<evidence type="ECO:0000313" key="6">
    <source>
        <dbReference type="Proteomes" id="UP000789595"/>
    </source>
</evidence>
<feature type="domain" description="Protein kinase" evidence="4">
    <location>
        <begin position="79"/>
        <end position="400"/>
    </location>
</feature>
<dbReference type="AlphaFoldDB" id="A0A8J2SR29"/>
<keyword evidence="6" id="KW-1185">Reference proteome</keyword>